<name>A0ACB1ADR0_MELEN</name>
<gene>
    <name evidence="1" type="ORF">MENTE1834_LOCUS37070</name>
</gene>
<dbReference type="Proteomes" id="UP001497535">
    <property type="component" value="Unassembled WGS sequence"/>
</dbReference>
<accession>A0ACB1ADR0</accession>
<evidence type="ECO:0000313" key="2">
    <source>
        <dbReference type="Proteomes" id="UP001497535"/>
    </source>
</evidence>
<keyword evidence="2" id="KW-1185">Reference proteome</keyword>
<dbReference type="EMBL" id="CAVMJV010000077">
    <property type="protein sequence ID" value="CAK5089358.1"/>
    <property type="molecule type" value="Genomic_DNA"/>
</dbReference>
<evidence type="ECO:0000313" key="1">
    <source>
        <dbReference type="EMBL" id="CAK5089358.1"/>
    </source>
</evidence>
<protein>
    <submittedName>
        <fullName evidence="1">Uncharacterized protein</fullName>
    </submittedName>
</protein>
<reference evidence="1" key="1">
    <citation type="submission" date="2023-11" db="EMBL/GenBank/DDBJ databases">
        <authorList>
            <person name="Poullet M."/>
        </authorList>
    </citation>
    <scope>NUCLEOTIDE SEQUENCE</scope>
    <source>
        <strain evidence="1">E1834</strain>
    </source>
</reference>
<organism evidence="1 2">
    <name type="scientific">Meloidogyne enterolobii</name>
    <name type="common">Root-knot nematode worm</name>
    <name type="synonym">Meloidogyne mayaguensis</name>
    <dbReference type="NCBI Taxonomy" id="390850"/>
    <lineage>
        <taxon>Eukaryota</taxon>
        <taxon>Metazoa</taxon>
        <taxon>Ecdysozoa</taxon>
        <taxon>Nematoda</taxon>
        <taxon>Chromadorea</taxon>
        <taxon>Rhabditida</taxon>
        <taxon>Tylenchina</taxon>
        <taxon>Tylenchomorpha</taxon>
        <taxon>Tylenchoidea</taxon>
        <taxon>Meloidogynidae</taxon>
        <taxon>Meloidogyninae</taxon>
        <taxon>Meloidogyne</taxon>
    </lineage>
</organism>
<sequence>MQQLFSEENYDKNNLPSTNHTNVVVELTVQSITEISEFSSSFKADNSIWTPNVCFVNSKNVRIHASPSENILLLVFPNGTVWLNYRVSLMGPCFLDLSLFPMDVQQCNLVFESYSYNSAEVSSLMALTFQFGNVVKNLPRVSYVKALDIWMFGCMGFIFLSLVEVLRNSIFSLTFLKLAVVGFFDKLESRRRRTRRTKDYMLVHSDSEQQWLSRIPGRTMPQEMFGGDCRITSSIGTRLSNGTTTSPRMQCSKPKKVTTIEDEGRIISGEFIDDVSAKLFPAMFLAFNLFYWFYYIGLSVSRP</sequence>
<proteinExistence type="predicted"/>
<comment type="caution">
    <text evidence="1">The sequence shown here is derived from an EMBL/GenBank/DDBJ whole genome shotgun (WGS) entry which is preliminary data.</text>
</comment>